<dbReference type="EMBL" id="DS268455">
    <property type="protein sequence ID" value="EFP04553.1"/>
    <property type="molecule type" value="Genomic_DNA"/>
</dbReference>
<keyword evidence="2" id="KW-1185">Reference proteome</keyword>
<sequence>MIVPKLPVEKLWTFSGSSQEICNSHPKVADSIASRIPTFTYDPDNKDTIVIDGFILSDDVRTRLVLSKTIIKLDDTFKATASIYQRRQELFRIEYTRSNLEEYTGIVLRRFATS</sequence>
<dbReference type="HOGENOM" id="CLU_2123365_0_0_1"/>
<reference evidence="1" key="1">
    <citation type="submission" date="2007-07" db="EMBL/GenBank/DDBJ databases">
        <title>PCAP assembly of the Caenorhabditis remanei genome.</title>
        <authorList>
            <consortium name="The Caenorhabditis remanei Sequencing Consortium"/>
            <person name="Wilson R.K."/>
        </authorList>
    </citation>
    <scope>NUCLEOTIDE SEQUENCE [LARGE SCALE GENOMIC DNA]</scope>
    <source>
        <strain evidence="1">PB4641</strain>
    </source>
</reference>
<gene>
    <name evidence="1" type="ORF">CRE_31227</name>
</gene>
<accession>E3MLP7</accession>
<proteinExistence type="predicted"/>
<evidence type="ECO:0000313" key="2">
    <source>
        <dbReference type="Proteomes" id="UP000008281"/>
    </source>
</evidence>
<evidence type="ECO:0000313" key="1">
    <source>
        <dbReference type="EMBL" id="EFP04553.1"/>
    </source>
</evidence>
<organism evidence="2">
    <name type="scientific">Caenorhabditis remanei</name>
    <name type="common">Caenorhabditis vulgaris</name>
    <dbReference type="NCBI Taxonomy" id="31234"/>
    <lineage>
        <taxon>Eukaryota</taxon>
        <taxon>Metazoa</taxon>
        <taxon>Ecdysozoa</taxon>
        <taxon>Nematoda</taxon>
        <taxon>Chromadorea</taxon>
        <taxon>Rhabditida</taxon>
        <taxon>Rhabditina</taxon>
        <taxon>Rhabditomorpha</taxon>
        <taxon>Rhabditoidea</taxon>
        <taxon>Rhabditidae</taxon>
        <taxon>Peloderinae</taxon>
        <taxon>Caenorhabditis</taxon>
    </lineage>
</organism>
<name>E3MLP7_CAERE</name>
<dbReference type="Proteomes" id="UP000008281">
    <property type="component" value="Unassembled WGS sequence"/>
</dbReference>
<dbReference type="AlphaFoldDB" id="E3MLP7"/>
<dbReference type="InParanoid" id="E3MLP7"/>
<dbReference type="STRING" id="31234.E3MLP7"/>
<protein>
    <submittedName>
        <fullName evidence="1">Uncharacterized protein</fullName>
    </submittedName>
</protein>